<keyword evidence="2" id="KW-0805">Transcription regulation</keyword>
<evidence type="ECO:0000313" key="8">
    <source>
        <dbReference type="EMBL" id="KAK9723717.1"/>
    </source>
</evidence>
<reference evidence="8" key="1">
    <citation type="submission" date="2024-03" db="EMBL/GenBank/DDBJ databases">
        <title>WGS assembly of Saponaria officinalis var. Norfolk2.</title>
        <authorList>
            <person name="Jenkins J."/>
            <person name="Shu S."/>
            <person name="Grimwood J."/>
            <person name="Barry K."/>
            <person name="Goodstein D."/>
            <person name="Schmutz J."/>
            <person name="Leebens-Mack J."/>
            <person name="Osbourn A."/>
        </authorList>
    </citation>
    <scope>NUCLEOTIDE SEQUENCE [LARGE SCALE GENOMIC DNA]</scope>
    <source>
        <strain evidence="8">JIC</strain>
    </source>
</reference>
<evidence type="ECO:0000313" key="9">
    <source>
        <dbReference type="Proteomes" id="UP001443914"/>
    </source>
</evidence>
<accession>A0AAW1KTF1</accession>
<sequence length="326" mass="38012">MQENSPKIISTNEIDIDKIIDEIEKSKESTHRMRSLILQRSRLNIDDREFQNELEHHSLMVLNNIVSSLSMLRSCEFEGSFIKKRKISTSSLDHENGRVNNDHQCHEENFPLKNRRGCYKRRRHGESRVIEVTQLGDDGYAWRKYGQKHILKTKHPRNYYRCTHKKEQNCQATKQVQLISENPTKYMIIYHGNHTCNYYNHLQHSPFILQHSPNLFDHHSSFVLSFDQSLKVNPFLSQTTSTFSTHVGHNNNSNNNNSNNQYSPCSDLTAITEQSPMLVCDQSDEIISAVDQNHNNIASVDDVEEDYYSYLMHLADSSKGLLDWKL</sequence>
<keyword evidence="3" id="KW-0238">DNA-binding</keyword>
<dbReference type="InterPro" id="IPR003657">
    <property type="entry name" value="WRKY_dom"/>
</dbReference>
<dbReference type="PROSITE" id="PS50811">
    <property type="entry name" value="WRKY"/>
    <property type="match status" value="1"/>
</dbReference>
<evidence type="ECO:0000259" key="7">
    <source>
        <dbReference type="PROSITE" id="PS50811"/>
    </source>
</evidence>
<evidence type="ECO:0000256" key="3">
    <source>
        <dbReference type="ARBA" id="ARBA00023125"/>
    </source>
</evidence>
<keyword evidence="4" id="KW-0804">Transcription</keyword>
<protein>
    <recommendedName>
        <fullName evidence="7">WRKY domain-containing protein</fullName>
    </recommendedName>
</protein>
<dbReference type="AlphaFoldDB" id="A0AAW1KTF1"/>
<keyword evidence="5" id="KW-0539">Nucleus</keyword>
<dbReference type="Gene3D" id="2.20.25.80">
    <property type="entry name" value="WRKY domain"/>
    <property type="match status" value="1"/>
</dbReference>
<evidence type="ECO:0000256" key="1">
    <source>
        <dbReference type="ARBA" id="ARBA00004123"/>
    </source>
</evidence>
<dbReference type="GO" id="GO:0003700">
    <property type="term" value="F:DNA-binding transcription factor activity"/>
    <property type="evidence" value="ECO:0007669"/>
    <property type="project" value="InterPro"/>
</dbReference>
<dbReference type="Pfam" id="PF03106">
    <property type="entry name" value="WRKY"/>
    <property type="match status" value="1"/>
</dbReference>
<dbReference type="GO" id="GO:0005634">
    <property type="term" value="C:nucleus"/>
    <property type="evidence" value="ECO:0007669"/>
    <property type="project" value="UniProtKB-SubCell"/>
</dbReference>
<comment type="caution">
    <text evidence="8">The sequence shown here is derived from an EMBL/GenBank/DDBJ whole genome shotgun (WGS) entry which is preliminary data.</text>
</comment>
<feature type="region of interest" description="Disordered" evidence="6">
    <location>
        <begin position="246"/>
        <end position="265"/>
    </location>
</feature>
<organism evidence="8 9">
    <name type="scientific">Saponaria officinalis</name>
    <name type="common">Common soapwort</name>
    <name type="synonym">Lychnis saponaria</name>
    <dbReference type="NCBI Taxonomy" id="3572"/>
    <lineage>
        <taxon>Eukaryota</taxon>
        <taxon>Viridiplantae</taxon>
        <taxon>Streptophyta</taxon>
        <taxon>Embryophyta</taxon>
        <taxon>Tracheophyta</taxon>
        <taxon>Spermatophyta</taxon>
        <taxon>Magnoliopsida</taxon>
        <taxon>eudicotyledons</taxon>
        <taxon>Gunneridae</taxon>
        <taxon>Pentapetalae</taxon>
        <taxon>Caryophyllales</taxon>
        <taxon>Caryophyllaceae</taxon>
        <taxon>Caryophylleae</taxon>
        <taxon>Saponaria</taxon>
    </lineage>
</organism>
<feature type="domain" description="WRKY" evidence="7">
    <location>
        <begin position="131"/>
        <end position="194"/>
    </location>
</feature>
<evidence type="ECO:0000256" key="4">
    <source>
        <dbReference type="ARBA" id="ARBA00023163"/>
    </source>
</evidence>
<evidence type="ECO:0000256" key="2">
    <source>
        <dbReference type="ARBA" id="ARBA00023015"/>
    </source>
</evidence>
<dbReference type="SMART" id="SM00774">
    <property type="entry name" value="WRKY"/>
    <property type="match status" value="1"/>
</dbReference>
<dbReference type="GO" id="GO:0043565">
    <property type="term" value="F:sequence-specific DNA binding"/>
    <property type="evidence" value="ECO:0007669"/>
    <property type="project" value="InterPro"/>
</dbReference>
<dbReference type="InterPro" id="IPR036576">
    <property type="entry name" value="WRKY_dom_sf"/>
</dbReference>
<dbReference type="EMBL" id="JBDFQZ010000005">
    <property type="protein sequence ID" value="KAK9723717.1"/>
    <property type="molecule type" value="Genomic_DNA"/>
</dbReference>
<gene>
    <name evidence="8" type="ORF">RND81_05G020400</name>
</gene>
<proteinExistence type="predicted"/>
<dbReference type="PANTHER" id="PTHR31282">
    <property type="entry name" value="WRKY TRANSCRIPTION FACTOR 21-RELATED"/>
    <property type="match status" value="1"/>
</dbReference>
<dbReference type="Proteomes" id="UP001443914">
    <property type="component" value="Unassembled WGS sequence"/>
</dbReference>
<comment type="subcellular location">
    <subcellularLocation>
        <location evidence="1">Nucleus</location>
    </subcellularLocation>
</comment>
<keyword evidence="9" id="KW-1185">Reference proteome</keyword>
<dbReference type="InterPro" id="IPR044810">
    <property type="entry name" value="WRKY_plant"/>
</dbReference>
<evidence type="ECO:0000256" key="6">
    <source>
        <dbReference type="SAM" id="MobiDB-lite"/>
    </source>
</evidence>
<evidence type="ECO:0000256" key="5">
    <source>
        <dbReference type="ARBA" id="ARBA00023242"/>
    </source>
</evidence>
<dbReference type="SUPFAM" id="SSF118290">
    <property type="entry name" value="WRKY DNA-binding domain"/>
    <property type="match status" value="1"/>
</dbReference>
<feature type="compositionally biased region" description="Low complexity" evidence="6">
    <location>
        <begin position="250"/>
        <end position="260"/>
    </location>
</feature>
<name>A0AAW1KTF1_SAPOF</name>